<accession>A0A1G6NZP4</accession>
<organism evidence="1 2">
    <name type="scientific">Actinokineospora iranica</name>
    <dbReference type="NCBI Taxonomy" id="1271860"/>
    <lineage>
        <taxon>Bacteria</taxon>
        <taxon>Bacillati</taxon>
        <taxon>Actinomycetota</taxon>
        <taxon>Actinomycetes</taxon>
        <taxon>Pseudonocardiales</taxon>
        <taxon>Pseudonocardiaceae</taxon>
        <taxon>Actinokineospora</taxon>
    </lineage>
</organism>
<gene>
    <name evidence="1" type="ORF">SAMN05216174_10446</name>
</gene>
<proteinExistence type="predicted"/>
<name>A0A1G6NZP4_9PSEU</name>
<dbReference type="Proteomes" id="UP000199501">
    <property type="component" value="Unassembled WGS sequence"/>
</dbReference>
<keyword evidence="2" id="KW-1185">Reference proteome</keyword>
<dbReference type="AlphaFoldDB" id="A0A1G6NZP4"/>
<dbReference type="EMBL" id="FMZZ01000004">
    <property type="protein sequence ID" value="SDC73500.1"/>
    <property type="molecule type" value="Genomic_DNA"/>
</dbReference>
<dbReference type="STRING" id="1271860.SAMN05216174_10446"/>
<evidence type="ECO:0000313" key="2">
    <source>
        <dbReference type="Proteomes" id="UP000199501"/>
    </source>
</evidence>
<reference evidence="2" key="1">
    <citation type="submission" date="2016-10" db="EMBL/GenBank/DDBJ databases">
        <authorList>
            <person name="Varghese N."/>
            <person name="Submissions S."/>
        </authorList>
    </citation>
    <scope>NUCLEOTIDE SEQUENCE [LARGE SCALE GENOMIC DNA]</scope>
    <source>
        <strain evidence="2">IBRC-M 10403</strain>
    </source>
</reference>
<protein>
    <submittedName>
        <fullName evidence="1">Uncharacterized protein</fullName>
    </submittedName>
</protein>
<sequence length="132" mass="14434">MSTAPRAVERPDDIPFQSMTELVGQWLAVRLRTFTSERPDPTDLLTELAFGSRIAREAMSGRWCVIAELLCTGAATSWTQLAAAMGVTPAAARDGFHQWLTNQRDLRRDTGTIGLSDEAATELDRLAGAVAW</sequence>
<evidence type="ECO:0000313" key="1">
    <source>
        <dbReference type="EMBL" id="SDC73500.1"/>
    </source>
</evidence>